<accession>A0A3F3PHQ2</accession>
<sequence>MHVMVQYGRVECPSLRAVHSWSRSARVLSLLLADWWWLPRPPLDPLRDAAAANGECDF</sequence>
<dbReference type="Proteomes" id="UP000253729">
    <property type="component" value="Unassembled WGS sequence"/>
</dbReference>
<dbReference type="GeneID" id="38136844"/>
<reference evidence="1 2" key="1">
    <citation type="submission" date="2018-07" db="EMBL/GenBank/DDBJ databases">
        <title>The genomes of Aspergillus section Nigri reveals drivers in fungal speciation.</title>
        <authorList>
            <consortium name="DOE Joint Genome Institute"/>
            <person name="Vesth T.C."/>
            <person name="Nybo J."/>
            <person name="Theobald S."/>
            <person name="Brandl J."/>
            <person name="Frisvad J.C."/>
            <person name="Nielsen K.F."/>
            <person name="Lyhne E.K."/>
            <person name="Kogle M.E."/>
            <person name="Kuo A."/>
            <person name="Riley R."/>
            <person name="Clum A."/>
            <person name="Nolan M."/>
            <person name="Lipzen A."/>
            <person name="Salamov A."/>
            <person name="Henrissat B."/>
            <person name="Wiebenga A."/>
            <person name="De vries R.P."/>
            <person name="Grigoriev I.V."/>
            <person name="Mortensen U.H."/>
            <person name="Andersen M.R."/>
            <person name="Baker S.E."/>
        </authorList>
    </citation>
    <scope>NUCLEOTIDE SEQUENCE [LARGE SCALE GENOMIC DNA]</scope>
    <source>
        <strain evidence="1 2">CBS 139.54b</strain>
    </source>
</reference>
<evidence type="ECO:0000313" key="1">
    <source>
        <dbReference type="EMBL" id="RDH26418.1"/>
    </source>
</evidence>
<protein>
    <submittedName>
        <fullName evidence="1">Uncharacterized protein</fullName>
    </submittedName>
</protein>
<dbReference type="RefSeq" id="XP_026619440.1">
    <property type="nucleotide sequence ID" value="XM_026768488.1"/>
</dbReference>
<gene>
    <name evidence="1" type="ORF">BDQ94DRAFT_155565</name>
</gene>
<evidence type="ECO:0000313" key="2">
    <source>
        <dbReference type="Proteomes" id="UP000253729"/>
    </source>
</evidence>
<dbReference type="EMBL" id="KZ852150">
    <property type="protein sequence ID" value="RDH26418.1"/>
    <property type="molecule type" value="Genomic_DNA"/>
</dbReference>
<name>A0A3F3PHQ2_9EURO</name>
<keyword evidence="2" id="KW-1185">Reference proteome</keyword>
<organism evidence="1 2">
    <name type="scientific">Aspergillus welwitschiae</name>
    <dbReference type="NCBI Taxonomy" id="1341132"/>
    <lineage>
        <taxon>Eukaryota</taxon>
        <taxon>Fungi</taxon>
        <taxon>Dikarya</taxon>
        <taxon>Ascomycota</taxon>
        <taxon>Pezizomycotina</taxon>
        <taxon>Eurotiomycetes</taxon>
        <taxon>Eurotiomycetidae</taxon>
        <taxon>Eurotiales</taxon>
        <taxon>Aspergillaceae</taxon>
        <taxon>Aspergillus</taxon>
        <taxon>Aspergillus subgen. Circumdati</taxon>
    </lineage>
</organism>
<dbReference type="AlphaFoldDB" id="A0A3F3PHQ2"/>
<proteinExistence type="predicted"/>